<name>F4QM78_9CAUL</name>
<protein>
    <submittedName>
        <fullName evidence="6">Bacterial regulatory protein, tetR family protein</fullName>
    </submittedName>
</protein>
<evidence type="ECO:0000313" key="6">
    <source>
        <dbReference type="EMBL" id="EGF91319.1"/>
    </source>
</evidence>
<dbReference type="AlphaFoldDB" id="F4QM78"/>
<keyword evidence="2 4" id="KW-0238">DNA-binding</keyword>
<dbReference type="InterPro" id="IPR036271">
    <property type="entry name" value="Tet_transcr_reg_TetR-rel_C_sf"/>
</dbReference>
<dbReference type="InterPro" id="IPR009057">
    <property type="entry name" value="Homeodomain-like_sf"/>
</dbReference>
<dbReference type="SUPFAM" id="SSF46689">
    <property type="entry name" value="Homeodomain-like"/>
    <property type="match status" value="1"/>
</dbReference>
<dbReference type="GO" id="GO:0003677">
    <property type="term" value="F:DNA binding"/>
    <property type="evidence" value="ECO:0007669"/>
    <property type="project" value="UniProtKB-UniRule"/>
</dbReference>
<feature type="domain" description="HTH tetR-type" evidence="5">
    <location>
        <begin position="18"/>
        <end position="78"/>
    </location>
</feature>
<dbReference type="Gene3D" id="1.10.10.60">
    <property type="entry name" value="Homeodomain-like"/>
    <property type="match status" value="1"/>
</dbReference>
<dbReference type="STRING" id="715226.ABI_27340"/>
<accession>F4QM78</accession>
<dbReference type="eggNOG" id="COG1309">
    <property type="taxonomic scope" value="Bacteria"/>
</dbReference>
<dbReference type="PANTHER" id="PTHR47506">
    <property type="entry name" value="TRANSCRIPTIONAL REGULATORY PROTEIN"/>
    <property type="match status" value="1"/>
</dbReference>
<evidence type="ECO:0000256" key="4">
    <source>
        <dbReference type="PROSITE-ProRule" id="PRU00335"/>
    </source>
</evidence>
<evidence type="ECO:0000313" key="7">
    <source>
        <dbReference type="Proteomes" id="UP000006512"/>
    </source>
</evidence>
<organism evidence="6 7">
    <name type="scientific">Asticcacaulis biprosthecium C19</name>
    <dbReference type="NCBI Taxonomy" id="715226"/>
    <lineage>
        <taxon>Bacteria</taxon>
        <taxon>Pseudomonadati</taxon>
        <taxon>Pseudomonadota</taxon>
        <taxon>Alphaproteobacteria</taxon>
        <taxon>Caulobacterales</taxon>
        <taxon>Caulobacteraceae</taxon>
        <taxon>Asticcacaulis</taxon>
    </lineage>
</organism>
<keyword evidence="3" id="KW-0804">Transcription</keyword>
<dbReference type="Proteomes" id="UP000006512">
    <property type="component" value="Unassembled WGS sequence"/>
</dbReference>
<gene>
    <name evidence="6" type="ORF">ABI_27340</name>
</gene>
<dbReference type="SUPFAM" id="SSF48498">
    <property type="entry name" value="Tetracyclin repressor-like, C-terminal domain"/>
    <property type="match status" value="1"/>
</dbReference>
<sequence length="206" mass="22862">MVQKDASTVTKTRGRPRAFNPVKALHAMREVFWHKGYAATSLDDLCAAAGMNRPSLYNAFKEKAEVFKAVLDDYVAEVKPLYEKAFLAPVRYKEALLLVYETAFNIYLVHTKGLGCFMIGAALTDSTRDTDVAAMILEQLRKMDRGFLKLAQAAERRGELKPGVTPEQAAILCASIHNAISVRMRAGETVDDLRCYVKQAVNIICA</sequence>
<dbReference type="PROSITE" id="PS50977">
    <property type="entry name" value="HTH_TETR_2"/>
    <property type="match status" value="1"/>
</dbReference>
<proteinExistence type="predicted"/>
<evidence type="ECO:0000259" key="5">
    <source>
        <dbReference type="PROSITE" id="PS50977"/>
    </source>
</evidence>
<dbReference type="HOGENOM" id="CLU_069356_28_0_5"/>
<dbReference type="PANTHER" id="PTHR47506:SF1">
    <property type="entry name" value="HTH-TYPE TRANSCRIPTIONAL REGULATOR YJDC"/>
    <property type="match status" value="1"/>
</dbReference>
<evidence type="ECO:0000256" key="1">
    <source>
        <dbReference type="ARBA" id="ARBA00023015"/>
    </source>
</evidence>
<dbReference type="Gene3D" id="1.10.357.10">
    <property type="entry name" value="Tetracycline Repressor, domain 2"/>
    <property type="match status" value="1"/>
</dbReference>
<reference evidence="7" key="1">
    <citation type="submission" date="2011-03" db="EMBL/GenBank/DDBJ databases">
        <title>Draft genome sequence of Brevundimonas diminuta.</title>
        <authorList>
            <person name="Brown P.J.B."/>
            <person name="Buechlein A."/>
            <person name="Hemmerich C."/>
            <person name="Brun Y.V."/>
        </authorList>
    </citation>
    <scope>NUCLEOTIDE SEQUENCE [LARGE SCALE GENOMIC DNA]</scope>
    <source>
        <strain evidence="7">C19</strain>
    </source>
</reference>
<evidence type="ECO:0000256" key="3">
    <source>
        <dbReference type="ARBA" id="ARBA00023163"/>
    </source>
</evidence>
<dbReference type="InterPro" id="IPR001647">
    <property type="entry name" value="HTH_TetR"/>
</dbReference>
<feature type="DNA-binding region" description="H-T-H motif" evidence="4">
    <location>
        <begin position="41"/>
        <end position="60"/>
    </location>
</feature>
<keyword evidence="1" id="KW-0805">Transcription regulation</keyword>
<dbReference type="Pfam" id="PF00440">
    <property type="entry name" value="TetR_N"/>
    <property type="match status" value="1"/>
</dbReference>
<dbReference type="EMBL" id="GL883078">
    <property type="protein sequence ID" value="EGF91319.1"/>
    <property type="molecule type" value="Genomic_DNA"/>
</dbReference>
<evidence type="ECO:0000256" key="2">
    <source>
        <dbReference type="ARBA" id="ARBA00023125"/>
    </source>
</evidence>
<keyword evidence="7" id="KW-1185">Reference proteome</keyword>